<proteinExistence type="predicted"/>
<sequence length="234" mass="24774">MVMKKLFLLLVGLFFVGLLQAQVGINTKSPFGAFHIDPKLNTGGTSSLPANDSDDVIVSVNGRVGIGTANPTATLDLRGTIRIDDGTQGSGNIFTTNGTGLGYWDSEFKFKILSGVISNNILLGVGWSVISTQPLTITEGKWLLSARVVTKNSTESSYYTWLQIYDKTSAVAVNAAGGRPSYDNSLYCVVQTAGVVEVAAGQTKQIELHAQNHSVFASTSAGIGGSYLFAIKLM</sequence>
<accession>A0A2V3PW18</accession>
<evidence type="ECO:0008006" key="3">
    <source>
        <dbReference type="Google" id="ProtNLM"/>
    </source>
</evidence>
<dbReference type="Proteomes" id="UP000247973">
    <property type="component" value="Unassembled WGS sequence"/>
</dbReference>
<gene>
    <name evidence="1" type="ORF">CLV62_101300</name>
</gene>
<name>A0A2V3PW18_9BACT</name>
<reference evidence="1 2" key="1">
    <citation type="submission" date="2018-03" db="EMBL/GenBank/DDBJ databases">
        <title>Genomic Encyclopedia of Archaeal and Bacterial Type Strains, Phase II (KMG-II): from individual species to whole genera.</title>
        <authorList>
            <person name="Goeker M."/>
        </authorList>
    </citation>
    <scope>NUCLEOTIDE SEQUENCE [LARGE SCALE GENOMIC DNA]</scope>
    <source>
        <strain evidence="1 2">DSM 100214</strain>
    </source>
</reference>
<keyword evidence="2" id="KW-1185">Reference proteome</keyword>
<dbReference type="AlphaFoldDB" id="A0A2V3PW18"/>
<evidence type="ECO:0000313" key="1">
    <source>
        <dbReference type="EMBL" id="PXV69031.1"/>
    </source>
</evidence>
<comment type="caution">
    <text evidence="1">The sequence shown here is derived from an EMBL/GenBank/DDBJ whole genome shotgun (WGS) entry which is preliminary data.</text>
</comment>
<evidence type="ECO:0000313" key="2">
    <source>
        <dbReference type="Proteomes" id="UP000247973"/>
    </source>
</evidence>
<dbReference type="EMBL" id="QICL01000001">
    <property type="protein sequence ID" value="PXV69031.1"/>
    <property type="molecule type" value="Genomic_DNA"/>
</dbReference>
<protein>
    <recommendedName>
        <fullName evidence="3">C1q domain-containing protein</fullName>
    </recommendedName>
</protein>
<organism evidence="1 2">
    <name type="scientific">Dysgonomonas alginatilytica</name>
    <dbReference type="NCBI Taxonomy" id="1605892"/>
    <lineage>
        <taxon>Bacteria</taxon>
        <taxon>Pseudomonadati</taxon>
        <taxon>Bacteroidota</taxon>
        <taxon>Bacteroidia</taxon>
        <taxon>Bacteroidales</taxon>
        <taxon>Dysgonomonadaceae</taxon>
        <taxon>Dysgonomonas</taxon>
    </lineage>
</organism>